<name>A0A7T0BV06_9BACT</name>
<sequence length="1301" mass="147512">MVEKIGVFIVLAEPGAGKTDLLNYFGRAHKVLCESASLFIHAPESTQSILIIDALDELARINEEKITEIIFKAQTSGAHKVILASRSYVWDEARTKVVQDCFRIKPTILRLEPFDSDEQRQLFLHHLPNEDFDSFCSEVERFELTPILGNPQFLLLLAEAYVQSGQRFTSKRQIYADAIRRLASESEQTAGMQGRPQTDKIVAVAGEVFAKLLLSGATGVSAIEQIGDDAYPYLQSVGPDDGILTFALNTRLFRPTVSVNRHEPIHRIVAEYCAADYLVKIIEDPTNIFSIKRCLAVIAPNGAVRNELRGLLGWMASLGGPLIQESVLDLDPYAVFANGDPSQLLPSSKQRLLKSLESLASIDPYFRRMDSWRRFSVAGFFSEDIIEDVRPLLAPAFSKSHLRGLLLELIQGADAVVSLQNELRAIMYDPNTGFNERKQAYQKLDSIPENYDIPDFDLLIGQASKDSLRIASEMVSKKGCNHFGMTRVRQLIKELAKLYPNDHASRRIIGSRYFIKQFLTTLDLNEVLYLLNEITSGIICTCGKEKPYQCTCRIGISKIAGHLLDRYFELMVGPHDPHQILKWVQLLIFRNQIDAEYSASVQALRSNSGLRRAIHIGAFDGLSTQEDINAARMEFLMRYRHSGLIIQVGDIRAIVDHAMVTRNNPLWEYFIEAHNPYAEPGGVNELRAHMRAQARQSAVLLQIWARVERDRRNHLRQQRGKFGRSNKSYEKKEEEIREKNFERLQQDRILIEAGQHWGWLKVFAGQYLHEPDKIEDIVDDPQTLEKALLNCFDFLAPHIPTLEKLSEQRGTAIPMVLQAACLATFRHKGVLEDIPFNILRAVKADGVGGDGYQEGEIERFEAELDRLIFPSDAEAITFARRYIEPQLTRTEDGYMGTYIIDHGTTFGSVKGKLALEWLTRYPEMPSTAREQLFGIAAAHADRAKLNDLIDARCNDPIDSSEAGEKRRQFWLLRHFFFIAPTSDTLWTEFSTDPKSIFPIENYAGRMSRHDNEGWPHLNAEQIYRVLDAFTTSWPKVDLPSSWGPGDPDNEKAYRFLRDIIYQIGEDAPSISIPVFDRILSDSRFSHFHNEIKSQKAEAVKQLAHIDYKPPRPAEISKLLDESKIASVEDMRALLIELLDEYQDRLNGAATNPVEVFYSGDERVDENTARDRIVEKLEERLNALHLGIVVEHQMRDAKRCDFTASTSIYGSQAILVTEVKGQWNRELYTAASAQLAERYMIYPGAADQGVYLVLWFGGDEKIAGKKNQSITSANELRQEIIASLPESLLGRIDVYVLDVSRQ</sequence>
<dbReference type="EMBL" id="CP048685">
    <property type="protein sequence ID" value="QPJ61341.1"/>
    <property type="molecule type" value="Genomic_DNA"/>
</dbReference>
<reference evidence="1 2" key="1">
    <citation type="submission" date="2020-02" db="EMBL/GenBank/DDBJ databases">
        <title>Genomic and physiological characterization of two novel Nitrospinaceae genera.</title>
        <authorList>
            <person name="Mueller A.J."/>
            <person name="Jung M.-Y."/>
            <person name="Strachan C.R."/>
            <person name="Herbold C.W."/>
            <person name="Kirkegaard R.H."/>
            <person name="Daims H."/>
        </authorList>
    </citation>
    <scope>NUCLEOTIDE SEQUENCE [LARGE SCALE GENOMIC DNA]</scope>
    <source>
        <strain evidence="1">EB</strain>
    </source>
</reference>
<evidence type="ECO:0000313" key="2">
    <source>
        <dbReference type="Proteomes" id="UP000594688"/>
    </source>
</evidence>
<dbReference type="SUPFAM" id="SSF52540">
    <property type="entry name" value="P-loop containing nucleoside triphosphate hydrolases"/>
    <property type="match status" value="1"/>
</dbReference>
<dbReference type="KEGG" id="nli:G3M70_05330"/>
<gene>
    <name evidence="1" type="ORF">G3M70_05330</name>
</gene>
<evidence type="ECO:0000313" key="1">
    <source>
        <dbReference type="EMBL" id="QPJ61341.1"/>
    </source>
</evidence>
<protein>
    <submittedName>
        <fullName evidence="1">Uncharacterized protein</fullName>
    </submittedName>
</protein>
<accession>A0A7T0BV06</accession>
<proteinExistence type="predicted"/>
<dbReference type="Proteomes" id="UP000594688">
    <property type="component" value="Chromosome"/>
</dbReference>
<organism evidence="1 2">
    <name type="scientific">Candidatus Nitronauta litoralis</name>
    <dbReference type="NCBI Taxonomy" id="2705533"/>
    <lineage>
        <taxon>Bacteria</taxon>
        <taxon>Pseudomonadati</taxon>
        <taxon>Nitrospinota/Tectimicrobiota group</taxon>
        <taxon>Nitrospinota</taxon>
        <taxon>Nitrospinia</taxon>
        <taxon>Nitrospinales</taxon>
        <taxon>Nitrospinaceae</taxon>
        <taxon>Candidatus Nitronauta</taxon>
    </lineage>
</organism>
<dbReference type="InterPro" id="IPR027417">
    <property type="entry name" value="P-loop_NTPase"/>
</dbReference>